<proteinExistence type="predicted"/>
<dbReference type="EC" id="3.6.1.-" evidence="3"/>
<dbReference type="InterPro" id="IPR015797">
    <property type="entry name" value="NUDIX_hydrolase-like_dom_sf"/>
</dbReference>
<dbReference type="Gene3D" id="3.90.79.10">
    <property type="entry name" value="Nucleoside Triphosphate Pyrophosphohydrolase"/>
    <property type="match status" value="1"/>
</dbReference>
<dbReference type="EMBL" id="KK106481">
    <property type="protein sequence ID" value="KIY91613.1"/>
    <property type="molecule type" value="Genomic_DNA"/>
</dbReference>
<dbReference type="GeneID" id="25734102"/>
<dbReference type="PROSITE" id="PS51462">
    <property type="entry name" value="NUDIX"/>
    <property type="match status" value="1"/>
</dbReference>
<dbReference type="InterPro" id="IPR000086">
    <property type="entry name" value="NUDIX_hydrolase_dom"/>
</dbReference>
<evidence type="ECO:0000313" key="3">
    <source>
        <dbReference type="EMBL" id="KIY91613.1"/>
    </source>
</evidence>
<evidence type="ECO:0000313" key="4">
    <source>
        <dbReference type="Proteomes" id="UP000054498"/>
    </source>
</evidence>
<dbReference type="PANTHER" id="PTHR13622:SF8">
    <property type="entry name" value="THIAMIN PYROPHOSPHOKINASE 1"/>
    <property type="match status" value="1"/>
</dbReference>
<dbReference type="SUPFAM" id="SSF55811">
    <property type="entry name" value="Nudix"/>
    <property type="match status" value="1"/>
</dbReference>
<dbReference type="OrthoDB" id="10261522at2759"/>
<name>A0A0D2K646_9CHLO</name>
<dbReference type="Proteomes" id="UP000054498">
    <property type="component" value="Unassembled WGS sequence"/>
</dbReference>
<gene>
    <name evidence="3" type="ORF">MNEG_16351</name>
</gene>
<organism evidence="3 4">
    <name type="scientific">Monoraphidium neglectum</name>
    <dbReference type="NCBI Taxonomy" id="145388"/>
    <lineage>
        <taxon>Eukaryota</taxon>
        <taxon>Viridiplantae</taxon>
        <taxon>Chlorophyta</taxon>
        <taxon>core chlorophytes</taxon>
        <taxon>Chlorophyceae</taxon>
        <taxon>CS clade</taxon>
        <taxon>Sphaeropleales</taxon>
        <taxon>Selenastraceae</taxon>
        <taxon>Monoraphidium</taxon>
    </lineage>
</organism>
<feature type="domain" description="Nudix hydrolase" evidence="2">
    <location>
        <begin position="2"/>
        <end position="144"/>
    </location>
</feature>
<reference evidence="3 4" key="1">
    <citation type="journal article" date="2013" name="BMC Genomics">
        <title>Reconstruction of the lipid metabolism for the microalga Monoraphidium neglectum from its genome sequence reveals characteristics suitable for biofuel production.</title>
        <authorList>
            <person name="Bogen C."/>
            <person name="Al-Dilaimi A."/>
            <person name="Albersmeier A."/>
            <person name="Wichmann J."/>
            <person name="Grundmann M."/>
            <person name="Rupp O."/>
            <person name="Lauersen K.J."/>
            <person name="Blifernez-Klassen O."/>
            <person name="Kalinowski J."/>
            <person name="Goesmann A."/>
            <person name="Mussgnug J.H."/>
            <person name="Kruse O."/>
        </authorList>
    </citation>
    <scope>NUCLEOTIDE SEQUENCE [LARGE SCALE GENOMIC DNA]</scope>
    <source>
        <strain evidence="3 4">SAG 48.87</strain>
    </source>
</reference>
<accession>A0A0D2K646</accession>
<evidence type="ECO:0000259" key="2">
    <source>
        <dbReference type="PROSITE" id="PS51462"/>
    </source>
</evidence>
<dbReference type="FunFam" id="3.90.79.10:FF:000019">
    <property type="entry name" value="Thiamin pyrophosphokinase, putative"/>
    <property type="match status" value="1"/>
</dbReference>
<evidence type="ECO:0000256" key="1">
    <source>
        <dbReference type="ARBA" id="ARBA00003778"/>
    </source>
</evidence>
<keyword evidence="3" id="KW-0378">Hydrolase</keyword>
<feature type="non-terminal residue" evidence="3">
    <location>
        <position position="146"/>
    </location>
</feature>
<comment type="function">
    <text evidence="1">Probably mediates the hydrolysis of some nucleoside diphosphate derivatives.</text>
</comment>
<keyword evidence="4" id="KW-1185">Reference proteome</keyword>
<dbReference type="STRING" id="145388.A0A0D2K646"/>
<sequence length="146" mass="16080">MVPRLALACYVEDADGGKRLWVARRSSTKQTWPGKLDHIVAGGQPFGLSCRENVVKECGEEASIPQELASQAVATGFVSYVSILPEGLKPDVLFTYDLKLPPDFVPKPQDGEVEEFMLWDLPKVADVIAHTDDYKPNCGVVVMDFL</sequence>
<dbReference type="PANTHER" id="PTHR13622">
    <property type="entry name" value="THIAMIN PYROPHOSPHOKINASE"/>
    <property type="match status" value="1"/>
</dbReference>
<dbReference type="RefSeq" id="XP_013890633.1">
    <property type="nucleotide sequence ID" value="XM_014035179.1"/>
</dbReference>
<dbReference type="AlphaFoldDB" id="A0A0D2K646"/>
<dbReference type="GO" id="GO:0044715">
    <property type="term" value="F:8-oxo-dGDP phosphatase activity"/>
    <property type="evidence" value="ECO:0007669"/>
    <property type="project" value="TreeGrafter"/>
</dbReference>
<protein>
    <submittedName>
        <fullName evidence="3">Nudix hydrolase 20</fullName>
        <ecNumber evidence="3">3.6.1.-</ecNumber>
    </submittedName>
</protein>
<dbReference type="CDD" id="cd03676">
    <property type="entry name" value="NUDIX_Tnr3_like"/>
    <property type="match status" value="1"/>
</dbReference>
<dbReference type="KEGG" id="mng:MNEG_16351"/>